<comment type="function">
    <text evidence="2 7">Hydrolysis of 6-phosphogluconolactone to 6-phosphogluconate.</text>
</comment>
<sequence length="248" mass="27185">MLDDPAPVPHDPAQPEAAPYRWHEHRNADAWVWACAVAIAAELRRDLARRPRSRLLLSGGTTPAPVYRALARAPLDWARVDVALVDERWLQPSDPDSNAWLVKQNLLRDNAAMARFESLTRPGHGMEEAVAFANAHARQDVSAAVLGMGEDGHTASLFPGMAAFDRVLASKQPYVAIDAGGLPGAKQWSKRISLTPNGLAYARSRFLLIQGQAKREVFAQALADGNPKRWPVLLAMQGEVALDVHWCP</sequence>
<dbReference type="AlphaFoldDB" id="A0A0S2DIA6"/>
<name>A0A0S2DIA6_LYSEN</name>
<evidence type="ECO:0000256" key="3">
    <source>
        <dbReference type="ARBA" id="ARBA00004961"/>
    </source>
</evidence>
<accession>A0A0S2DIA6</accession>
<evidence type="ECO:0000313" key="9">
    <source>
        <dbReference type="EMBL" id="ALN58125.1"/>
    </source>
</evidence>
<dbReference type="EC" id="3.1.1.31" evidence="5 7"/>
<dbReference type="InterPro" id="IPR037171">
    <property type="entry name" value="NagB/RpiA_transferase-like"/>
</dbReference>
<comment type="catalytic activity">
    <reaction evidence="1 7">
        <text>6-phospho-D-glucono-1,5-lactone + H2O = 6-phospho-D-gluconate + H(+)</text>
        <dbReference type="Rhea" id="RHEA:12556"/>
        <dbReference type="ChEBI" id="CHEBI:15377"/>
        <dbReference type="ChEBI" id="CHEBI:15378"/>
        <dbReference type="ChEBI" id="CHEBI:57955"/>
        <dbReference type="ChEBI" id="CHEBI:58759"/>
        <dbReference type="EC" id="3.1.1.31"/>
    </reaction>
</comment>
<dbReference type="Proteomes" id="UP000061569">
    <property type="component" value="Chromosome"/>
</dbReference>
<comment type="similarity">
    <text evidence="4 7">Belongs to the glucosamine/galactosamine-6-phosphate isomerase family. 6-phosphogluconolactonase subfamily.</text>
</comment>
<proteinExistence type="inferred from homology"/>
<dbReference type="OrthoDB" id="9810967at2"/>
<dbReference type="PANTHER" id="PTHR11054:SF0">
    <property type="entry name" value="6-PHOSPHOGLUCONOLACTONASE"/>
    <property type="match status" value="1"/>
</dbReference>
<feature type="domain" description="Glucosamine/galactosamine-6-phosphate isomerase" evidence="8">
    <location>
        <begin position="28"/>
        <end position="239"/>
    </location>
</feature>
<dbReference type="CDD" id="cd01400">
    <property type="entry name" value="6PGL"/>
    <property type="match status" value="1"/>
</dbReference>
<dbReference type="KEGG" id="lez:GLE_2777"/>
<keyword evidence="7 9" id="KW-0378">Hydrolase</keyword>
<evidence type="ECO:0000259" key="8">
    <source>
        <dbReference type="Pfam" id="PF01182"/>
    </source>
</evidence>
<evidence type="ECO:0000313" key="10">
    <source>
        <dbReference type="Proteomes" id="UP000061569"/>
    </source>
</evidence>
<dbReference type="Pfam" id="PF01182">
    <property type="entry name" value="Glucosamine_iso"/>
    <property type="match status" value="1"/>
</dbReference>
<dbReference type="InterPro" id="IPR006148">
    <property type="entry name" value="Glc/Gal-6P_isomerase"/>
</dbReference>
<evidence type="ECO:0000256" key="7">
    <source>
        <dbReference type="RuleBase" id="RU365095"/>
    </source>
</evidence>
<dbReference type="UniPathway" id="UPA00115">
    <property type="reaction ID" value="UER00409"/>
</dbReference>
<dbReference type="PANTHER" id="PTHR11054">
    <property type="entry name" value="6-PHOSPHOGLUCONOLACTONASE"/>
    <property type="match status" value="1"/>
</dbReference>
<gene>
    <name evidence="7 9" type="primary">pgl</name>
    <name evidence="9" type="ORF">GLE_2777</name>
</gene>
<dbReference type="SUPFAM" id="SSF100950">
    <property type="entry name" value="NagB/RpiA/CoA transferase-like"/>
    <property type="match status" value="1"/>
</dbReference>
<protein>
    <recommendedName>
        <fullName evidence="6 7">6-phosphogluconolactonase</fullName>
        <shortName evidence="7">6PGL</shortName>
        <ecNumber evidence="5 7">3.1.1.31</ecNumber>
    </recommendedName>
</protein>
<evidence type="ECO:0000256" key="6">
    <source>
        <dbReference type="ARBA" id="ARBA00020337"/>
    </source>
</evidence>
<dbReference type="InterPro" id="IPR039104">
    <property type="entry name" value="6PGL"/>
</dbReference>
<evidence type="ECO:0000256" key="5">
    <source>
        <dbReference type="ARBA" id="ARBA00013198"/>
    </source>
</evidence>
<dbReference type="GO" id="GO:0005975">
    <property type="term" value="P:carbohydrate metabolic process"/>
    <property type="evidence" value="ECO:0007669"/>
    <property type="project" value="UniProtKB-UniRule"/>
</dbReference>
<dbReference type="EMBL" id="CP013140">
    <property type="protein sequence ID" value="ALN58125.1"/>
    <property type="molecule type" value="Genomic_DNA"/>
</dbReference>
<dbReference type="GO" id="GO:0006098">
    <property type="term" value="P:pentose-phosphate shunt"/>
    <property type="evidence" value="ECO:0007669"/>
    <property type="project" value="UniProtKB-UniPathway"/>
</dbReference>
<dbReference type="NCBIfam" id="TIGR01198">
    <property type="entry name" value="pgl"/>
    <property type="match status" value="1"/>
</dbReference>
<dbReference type="Gene3D" id="3.40.50.1360">
    <property type="match status" value="1"/>
</dbReference>
<reference evidence="9 10" key="1">
    <citation type="submission" date="2015-11" db="EMBL/GenBank/DDBJ databases">
        <title>Genome sequences of Lysobacter enzymogenes strain C3 and Lysobacter antibioticus ATCC 29479.</title>
        <authorList>
            <person name="Kobayashi D.Y."/>
        </authorList>
    </citation>
    <scope>NUCLEOTIDE SEQUENCE [LARGE SCALE GENOMIC DNA]</scope>
    <source>
        <strain evidence="9 10">C3</strain>
    </source>
</reference>
<comment type="pathway">
    <text evidence="3 7">Carbohydrate degradation; pentose phosphate pathway; D-ribulose 5-phosphate from D-glucose 6-phosphate (oxidative stage): step 2/3.</text>
</comment>
<evidence type="ECO:0000256" key="2">
    <source>
        <dbReference type="ARBA" id="ARBA00002681"/>
    </source>
</evidence>
<evidence type="ECO:0000256" key="1">
    <source>
        <dbReference type="ARBA" id="ARBA00000832"/>
    </source>
</evidence>
<organism evidence="9 10">
    <name type="scientific">Lysobacter enzymogenes</name>
    <dbReference type="NCBI Taxonomy" id="69"/>
    <lineage>
        <taxon>Bacteria</taxon>
        <taxon>Pseudomonadati</taxon>
        <taxon>Pseudomonadota</taxon>
        <taxon>Gammaproteobacteria</taxon>
        <taxon>Lysobacterales</taxon>
        <taxon>Lysobacteraceae</taxon>
        <taxon>Lysobacter</taxon>
    </lineage>
</organism>
<dbReference type="GO" id="GO:0017057">
    <property type="term" value="F:6-phosphogluconolactonase activity"/>
    <property type="evidence" value="ECO:0007669"/>
    <property type="project" value="UniProtKB-UniRule"/>
</dbReference>
<dbReference type="InterPro" id="IPR005900">
    <property type="entry name" value="6-phosphogluconolactonase_DevB"/>
</dbReference>
<dbReference type="PATRIC" id="fig|69.6.peg.2734"/>
<dbReference type="STRING" id="69.GLE_2777"/>
<evidence type="ECO:0000256" key="4">
    <source>
        <dbReference type="ARBA" id="ARBA00010662"/>
    </source>
</evidence>